<accession>A0ABQ7DBP3</accession>
<comment type="caution">
    <text evidence="1">The sequence shown here is derived from an EMBL/GenBank/DDBJ whole genome shotgun (WGS) entry which is preliminary data.</text>
</comment>
<sequence>MILLSVSSSSSSPIAAVFSVAFLLIYFSEPTLAAPCPINGESRFIPFILAIRLLRFTT</sequence>
<dbReference type="Proteomes" id="UP000266723">
    <property type="component" value="Unassembled WGS sequence"/>
</dbReference>
<evidence type="ECO:0008006" key="3">
    <source>
        <dbReference type="Google" id="ProtNLM"/>
    </source>
</evidence>
<evidence type="ECO:0000313" key="2">
    <source>
        <dbReference type="Proteomes" id="UP000266723"/>
    </source>
</evidence>
<gene>
    <name evidence="1" type="ORF">DY000_02010918</name>
</gene>
<dbReference type="EMBL" id="QGKV02000759">
    <property type="protein sequence ID" value="KAF3569024.1"/>
    <property type="molecule type" value="Genomic_DNA"/>
</dbReference>
<name>A0ABQ7DBP3_BRACR</name>
<organism evidence="1 2">
    <name type="scientific">Brassica cretica</name>
    <name type="common">Mustard</name>
    <dbReference type="NCBI Taxonomy" id="69181"/>
    <lineage>
        <taxon>Eukaryota</taxon>
        <taxon>Viridiplantae</taxon>
        <taxon>Streptophyta</taxon>
        <taxon>Embryophyta</taxon>
        <taxon>Tracheophyta</taxon>
        <taxon>Spermatophyta</taxon>
        <taxon>Magnoliopsida</taxon>
        <taxon>eudicotyledons</taxon>
        <taxon>Gunneridae</taxon>
        <taxon>Pentapetalae</taxon>
        <taxon>rosids</taxon>
        <taxon>malvids</taxon>
        <taxon>Brassicales</taxon>
        <taxon>Brassicaceae</taxon>
        <taxon>Brassiceae</taxon>
        <taxon>Brassica</taxon>
    </lineage>
</organism>
<reference evidence="1 2" key="1">
    <citation type="journal article" date="2020" name="BMC Genomics">
        <title>Intraspecific diversification of the crop wild relative Brassica cretica Lam. using demographic model selection.</title>
        <authorList>
            <person name="Kioukis A."/>
            <person name="Michalopoulou V.A."/>
            <person name="Briers L."/>
            <person name="Pirintsos S."/>
            <person name="Studholme D.J."/>
            <person name="Pavlidis P."/>
            <person name="Sarris P.F."/>
        </authorList>
    </citation>
    <scope>NUCLEOTIDE SEQUENCE [LARGE SCALE GENOMIC DNA]</scope>
    <source>
        <strain evidence="2">cv. PFS-1207/04</strain>
    </source>
</reference>
<protein>
    <recommendedName>
        <fullName evidence="3">Secreted protein</fullName>
    </recommendedName>
</protein>
<evidence type="ECO:0000313" key="1">
    <source>
        <dbReference type="EMBL" id="KAF3569024.1"/>
    </source>
</evidence>
<keyword evidence="2" id="KW-1185">Reference proteome</keyword>
<proteinExistence type="predicted"/>